<dbReference type="Proteomes" id="UP000729701">
    <property type="component" value="Unassembled WGS sequence"/>
</dbReference>
<comment type="caution">
    <text evidence="2">The sequence shown here is derived from an EMBL/GenBank/DDBJ whole genome shotgun (WGS) entry which is preliminary data.</text>
</comment>
<reference evidence="2" key="1">
    <citation type="submission" date="2021-05" db="EMBL/GenBank/DDBJ databases">
        <authorList>
            <person name="Pietrasiak N."/>
            <person name="Ward R."/>
            <person name="Stajich J.E."/>
            <person name="Kurbessoian T."/>
        </authorList>
    </citation>
    <scope>NUCLEOTIDE SEQUENCE</scope>
    <source>
        <strain evidence="2">GSE-NOS-MK-12-04C</strain>
    </source>
</reference>
<organism evidence="2 3">
    <name type="scientific">Cyanomargarita calcarea GSE-NOS-MK-12-04C</name>
    <dbReference type="NCBI Taxonomy" id="2839659"/>
    <lineage>
        <taxon>Bacteria</taxon>
        <taxon>Bacillati</taxon>
        <taxon>Cyanobacteriota</taxon>
        <taxon>Cyanophyceae</taxon>
        <taxon>Nostocales</taxon>
        <taxon>Cyanomargaritaceae</taxon>
        <taxon>Cyanomargarita</taxon>
    </lineage>
</organism>
<dbReference type="EMBL" id="JAHHGZ010000009">
    <property type="protein sequence ID" value="MBW4667807.1"/>
    <property type="molecule type" value="Genomic_DNA"/>
</dbReference>
<dbReference type="AlphaFoldDB" id="A0A951QMT0"/>
<protein>
    <recommendedName>
        <fullName evidence="1">Thiamine pyrophosphate enzyme TPP-binding domain-containing protein</fullName>
    </recommendedName>
</protein>
<evidence type="ECO:0000313" key="3">
    <source>
        <dbReference type="Proteomes" id="UP000729701"/>
    </source>
</evidence>
<reference evidence="2" key="2">
    <citation type="journal article" date="2022" name="Microbiol. Resour. Announc.">
        <title>Metagenome Sequencing to Explore Phylogenomics of Terrestrial Cyanobacteria.</title>
        <authorList>
            <person name="Ward R.D."/>
            <person name="Stajich J.E."/>
            <person name="Johansen J.R."/>
            <person name="Huntemann M."/>
            <person name="Clum A."/>
            <person name="Foster B."/>
            <person name="Foster B."/>
            <person name="Roux S."/>
            <person name="Palaniappan K."/>
            <person name="Varghese N."/>
            <person name="Mukherjee S."/>
            <person name="Reddy T.B.K."/>
            <person name="Daum C."/>
            <person name="Copeland A."/>
            <person name="Chen I.A."/>
            <person name="Ivanova N.N."/>
            <person name="Kyrpides N.C."/>
            <person name="Shapiro N."/>
            <person name="Eloe-Fadrosh E.A."/>
            <person name="Pietrasiak N."/>
        </authorList>
    </citation>
    <scope>NUCLEOTIDE SEQUENCE</scope>
    <source>
        <strain evidence="2">GSE-NOS-MK-12-04C</strain>
    </source>
</reference>
<dbReference type="Pfam" id="PF02775">
    <property type="entry name" value="TPP_enzyme_C"/>
    <property type="match status" value="1"/>
</dbReference>
<proteinExistence type="predicted"/>
<dbReference type="GO" id="GO:0003824">
    <property type="term" value="F:catalytic activity"/>
    <property type="evidence" value="ECO:0007669"/>
    <property type="project" value="InterPro"/>
</dbReference>
<dbReference type="InterPro" id="IPR029061">
    <property type="entry name" value="THDP-binding"/>
</dbReference>
<feature type="domain" description="Thiamine pyrophosphate enzyme TPP-binding" evidence="1">
    <location>
        <begin position="14"/>
        <end position="56"/>
    </location>
</feature>
<evidence type="ECO:0000259" key="1">
    <source>
        <dbReference type="Pfam" id="PF02775"/>
    </source>
</evidence>
<dbReference type="InterPro" id="IPR011766">
    <property type="entry name" value="TPP_enzyme_TPP-bd"/>
</dbReference>
<sequence length="86" mass="9184">MDLQGFKGVDTEILSIYFVQLAQSMGAKGIRVSQESELEAVLKTALASTVPFVVDISLDPKPPAPIGGRIRSLIQQGAIELKGEKS</sequence>
<evidence type="ECO:0000313" key="2">
    <source>
        <dbReference type="EMBL" id="MBW4667807.1"/>
    </source>
</evidence>
<dbReference type="SUPFAM" id="SSF52518">
    <property type="entry name" value="Thiamin diphosphate-binding fold (THDP-binding)"/>
    <property type="match status" value="1"/>
</dbReference>
<accession>A0A951QMT0</accession>
<name>A0A951QMT0_9CYAN</name>
<dbReference type="GO" id="GO:0030976">
    <property type="term" value="F:thiamine pyrophosphate binding"/>
    <property type="evidence" value="ECO:0007669"/>
    <property type="project" value="InterPro"/>
</dbReference>
<dbReference type="Gene3D" id="3.40.50.970">
    <property type="match status" value="1"/>
</dbReference>
<gene>
    <name evidence="2" type="ORF">KME60_10325</name>
</gene>